<dbReference type="Pfam" id="PF22776">
    <property type="entry name" value="K_trans_C"/>
    <property type="match status" value="1"/>
</dbReference>
<evidence type="ECO:0000259" key="15">
    <source>
        <dbReference type="Pfam" id="PF22776"/>
    </source>
</evidence>
<evidence type="ECO:0000256" key="12">
    <source>
        <dbReference type="HAMAP-Rule" id="MF_01522"/>
    </source>
</evidence>
<dbReference type="InterPro" id="IPR003855">
    <property type="entry name" value="K+_transporter"/>
</dbReference>
<dbReference type="PANTHER" id="PTHR30540">
    <property type="entry name" value="OSMOTIC STRESS POTASSIUM TRANSPORTER"/>
    <property type="match status" value="1"/>
</dbReference>
<feature type="transmembrane region" description="Helical" evidence="12">
    <location>
        <begin position="41"/>
        <end position="64"/>
    </location>
</feature>
<comment type="similarity">
    <text evidence="2 12">Belongs to the HAK/KUP transporter (TC 2.A.72) family.</text>
</comment>
<dbReference type="Proteomes" id="UP000316584">
    <property type="component" value="Chromosome"/>
</dbReference>
<feature type="transmembrane region" description="Helical" evidence="12">
    <location>
        <begin position="403"/>
        <end position="425"/>
    </location>
</feature>
<dbReference type="InterPro" id="IPR023051">
    <property type="entry name" value="Kup"/>
</dbReference>
<evidence type="ECO:0000256" key="5">
    <source>
        <dbReference type="ARBA" id="ARBA00022538"/>
    </source>
</evidence>
<dbReference type="HAMAP" id="MF_01522">
    <property type="entry name" value="Kup"/>
    <property type="match status" value="1"/>
</dbReference>
<dbReference type="RefSeq" id="WP_144892636.1">
    <property type="nucleotide sequence ID" value="NZ_CP042218.1"/>
</dbReference>
<evidence type="ECO:0000256" key="7">
    <source>
        <dbReference type="ARBA" id="ARBA00022847"/>
    </source>
</evidence>
<feature type="compositionally biased region" description="Low complexity" evidence="13">
    <location>
        <begin position="14"/>
        <end position="26"/>
    </location>
</feature>
<keyword evidence="17" id="KW-1185">Reference proteome</keyword>
<keyword evidence="5 12" id="KW-0633">Potassium transport</keyword>
<evidence type="ECO:0000256" key="6">
    <source>
        <dbReference type="ARBA" id="ARBA00022692"/>
    </source>
</evidence>
<evidence type="ECO:0000256" key="10">
    <source>
        <dbReference type="ARBA" id="ARBA00023065"/>
    </source>
</evidence>
<dbReference type="Pfam" id="PF02705">
    <property type="entry name" value="K_trans"/>
    <property type="match status" value="1"/>
</dbReference>
<sequence>MSAGTPKPAVPIQGARGRAQGNGAARADGRERRADGGHGKIGLTGLVVGAIGVVFGDIGTSPLYTLREAFNPHYGLTADHDTVLGILSLVFWALTVVVTFKYVTIIMRADNEGEGGIMALMALAQRSLKPGSKSVYLVGLLGVFGASLFFGDGVITPAISVLSAVEGLEVVAPRLGNWIIPITVVVLGVLFGTQRFGTHRVGRIFGPVMILWFLSLAVLGVVNIVHDPEVLKAINPLWGARFFVEHSWGGVFILGAVVLAVTGGEAIYTDMGHFGARPIRLGWYWFVLPSLMLNYLGQGALVLEDPEAIRNPFFIGVPEWGRWPMIVLATAATVIASQAVITGGFSVARQAMQLGYIPRMRIQHTSSETIGQIYIPAINWSMAVIVILLVLSFRTSSALATAYGISVSMTMLIDTLLLAIVARALWPKARRWVLPSCVGFFFFDVAFVVANGAKIPQGGWFPVVLGIVLFTLLRTWRRGRQILREAVQADGLRLDTFISGLMLAPPVRVPGTAIFMTSDPGVVPHALMHNLKHNKVLHERNLFLTVETLTVPYAPRERRIELHGIGDDFYRVAVRFGFMEMPDVPLALMSGCDIEGLDVDPMETTYFTSRESIVASRHVGMPLWRARVFAVMHRNAAPANAYFRIPGNRLVELGSQVEI</sequence>
<dbReference type="PANTHER" id="PTHR30540:SF79">
    <property type="entry name" value="LOW AFFINITY POTASSIUM TRANSPORT SYSTEM PROTEIN KUP"/>
    <property type="match status" value="1"/>
</dbReference>
<keyword evidence="7 12" id="KW-0769">Symport</keyword>
<dbReference type="GO" id="GO:0015293">
    <property type="term" value="F:symporter activity"/>
    <property type="evidence" value="ECO:0007669"/>
    <property type="project" value="UniProtKB-UniRule"/>
</dbReference>
<dbReference type="AlphaFoldDB" id="A0A518N5J2"/>
<keyword evidence="4 12" id="KW-1003">Cell membrane</keyword>
<keyword evidence="3 12" id="KW-0813">Transport</keyword>
<dbReference type="GO" id="GO:0015079">
    <property type="term" value="F:potassium ion transmembrane transporter activity"/>
    <property type="evidence" value="ECO:0007669"/>
    <property type="project" value="UniProtKB-UniRule"/>
</dbReference>
<feature type="transmembrane region" description="Helical" evidence="12">
    <location>
        <begin position="281"/>
        <end position="303"/>
    </location>
</feature>
<feature type="transmembrane region" description="Helical" evidence="12">
    <location>
        <begin position="84"/>
        <end position="103"/>
    </location>
</feature>
<keyword evidence="11 12" id="KW-0472">Membrane</keyword>
<evidence type="ECO:0000259" key="14">
    <source>
        <dbReference type="Pfam" id="PF02705"/>
    </source>
</evidence>
<keyword evidence="8 12" id="KW-0630">Potassium</keyword>
<dbReference type="KEGG" id="lug:FPZ22_10055"/>
<accession>A0A518N5J2</accession>
<feature type="domain" description="K+ potassium transporter C-terminal" evidence="15">
    <location>
        <begin position="510"/>
        <end position="659"/>
    </location>
</feature>
<evidence type="ECO:0000256" key="13">
    <source>
        <dbReference type="SAM" id="MobiDB-lite"/>
    </source>
</evidence>
<feature type="transmembrane region" description="Helical" evidence="12">
    <location>
        <begin position="204"/>
        <end position="226"/>
    </location>
</feature>
<feature type="compositionally biased region" description="Basic and acidic residues" evidence="13">
    <location>
        <begin position="27"/>
        <end position="36"/>
    </location>
</feature>
<feature type="transmembrane region" description="Helical" evidence="12">
    <location>
        <begin position="459"/>
        <end position="476"/>
    </location>
</feature>
<feature type="domain" description="K+ potassium transporter integral membrane" evidence="14">
    <location>
        <begin position="47"/>
        <end position="498"/>
    </location>
</feature>
<evidence type="ECO:0000256" key="2">
    <source>
        <dbReference type="ARBA" id="ARBA00007019"/>
    </source>
</evidence>
<feature type="transmembrane region" description="Helical" evidence="12">
    <location>
        <begin position="432"/>
        <end position="453"/>
    </location>
</feature>
<keyword evidence="6 12" id="KW-0812">Transmembrane</keyword>
<organism evidence="16 17">
    <name type="scientific">Luteimonas granuli</name>
    <dbReference type="NCBI Taxonomy" id="1176533"/>
    <lineage>
        <taxon>Bacteria</taxon>
        <taxon>Pseudomonadati</taxon>
        <taxon>Pseudomonadota</taxon>
        <taxon>Gammaproteobacteria</taxon>
        <taxon>Lysobacterales</taxon>
        <taxon>Lysobacteraceae</taxon>
        <taxon>Luteimonas</taxon>
    </lineage>
</organism>
<feature type="transmembrane region" description="Helical" evidence="12">
    <location>
        <begin position="369"/>
        <end position="391"/>
    </location>
</feature>
<feature type="transmembrane region" description="Helical" evidence="12">
    <location>
        <begin position="175"/>
        <end position="192"/>
    </location>
</feature>
<evidence type="ECO:0000313" key="16">
    <source>
        <dbReference type="EMBL" id="QDW67185.1"/>
    </source>
</evidence>
<feature type="transmembrane region" description="Helical" evidence="12">
    <location>
        <begin position="323"/>
        <end position="348"/>
    </location>
</feature>
<dbReference type="InterPro" id="IPR053951">
    <property type="entry name" value="K_trans_N"/>
</dbReference>
<dbReference type="InterPro" id="IPR053952">
    <property type="entry name" value="K_trans_C"/>
</dbReference>
<comment type="function">
    <text evidence="12">Transport of potassium into the cell. Likely operates as a K(+):H(+) symporter.</text>
</comment>
<dbReference type="GO" id="GO:0005886">
    <property type="term" value="C:plasma membrane"/>
    <property type="evidence" value="ECO:0007669"/>
    <property type="project" value="UniProtKB-SubCell"/>
</dbReference>
<evidence type="ECO:0000256" key="8">
    <source>
        <dbReference type="ARBA" id="ARBA00022958"/>
    </source>
</evidence>
<feature type="transmembrane region" description="Helical" evidence="12">
    <location>
        <begin position="246"/>
        <end position="269"/>
    </location>
</feature>
<feature type="region of interest" description="Disordered" evidence="13">
    <location>
        <begin position="1"/>
        <end position="36"/>
    </location>
</feature>
<evidence type="ECO:0000256" key="4">
    <source>
        <dbReference type="ARBA" id="ARBA00022475"/>
    </source>
</evidence>
<keyword evidence="9 12" id="KW-1133">Transmembrane helix</keyword>
<feature type="transmembrane region" description="Helical" evidence="12">
    <location>
        <begin position="135"/>
        <end position="155"/>
    </location>
</feature>
<dbReference type="OrthoDB" id="9805577at2"/>
<comment type="catalytic activity">
    <reaction evidence="12">
        <text>K(+)(in) + H(+)(in) = K(+)(out) + H(+)(out)</text>
        <dbReference type="Rhea" id="RHEA:28490"/>
        <dbReference type="ChEBI" id="CHEBI:15378"/>
        <dbReference type="ChEBI" id="CHEBI:29103"/>
    </reaction>
</comment>
<reference evidence="16 17" key="1">
    <citation type="submission" date="2019-07" db="EMBL/GenBank/DDBJ databases">
        <title>Full genome sequence of Luteimonas sp. Gr-4.</title>
        <authorList>
            <person name="Im W.-T."/>
        </authorList>
    </citation>
    <scope>NUCLEOTIDE SEQUENCE [LARGE SCALE GENOMIC DNA]</scope>
    <source>
        <strain evidence="16 17">Gr-4</strain>
    </source>
</reference>
<keyword evidence="10 12" id="KW-0406">Ion transport</keyword>
<evidence type="ECO:0000256" key="1">
    <source>
        <dbReference type="ARBA" id="ARBA00004141"/>
    </source>
</evidence>
<evidence type="ECO:0000313" key="17">
    <source>
        <dbReference type="Proteomes" id="UP000316584"/>
    </source>
</evidence>
<dbReference type="EMBL" id="CP042218">
    <property type="protein sequence ID" value="QDW67185.1"/>
    <property type="molecule type" value="Genomic_DNA"/>
</dbReference>
<evidence type="ECO:0000256" key="3">
    <source>
        <dbReference type="ARBA" id="ARBA00022448"/>
    </source>
</evidence>
<gene>
    <name evidence="12" type="primary">kup</name>
    <name evidence="16" type="ORF">FPZ22_10055</name>
</gene>
<proteinExistence type="inferred from homology"/>
<evidence type="ECO:0000256" key="11">
    <source>
        <dbReference type="ARBA" id="ARBA00023136"/>
    </source>
</evidence>
<evidence type="ECO:0000256" key="9">
    <source>
        <dbReference type="ARBA" id="ARBA00022989"/>
    </source>
</evidence>
<name>A0A518N5J2_9GAMM</name>
<protein>
    <recommendedName>
        <fullName evidence="12">Probable potassium transport system protein Kup</fullName>
    </recommendedName>
</protein>
<comment type="subcellular location">
    <subcellularLocation>
        <location evidence="12">Cell membrane</location>
        <topology evidence="12">Multi-pass membrane protein</topology>
    </subcellularLocation>
    <subcellularLocation>
        <location evidence="1">Membrane</location>
        <topology evidence="1">Multi-pass membrane protein</topology>
    </subcellularLocation>
</comment>